<sequence length="115" mass="13291">MGRRMLQTDTSGLVPEMRPQQHHDTAFVLSGMEKAQHLLPHPHMPSKTTWVLVIVMLHVLALAYLTFVLYRAARHRRSAEKSREPPRRVNCVYEWASLAVPRRTIFRVPLGTIRA</sequence>
<feature type="transmembrane region" description="Helical" evidence="1">
    <location>
        <begin position="50"/>
        <end position="73"/>
    </location>
</feature>
<evidence type="ECO:0000313" key="3">
    <source>
        <dbReference type="Proteomes" id="UP001314263"/>
    </source>
</evidence>
<organism evidence="2 3">
    <name type="scientific">Coccomyxa viridis</name>
    <dbReference type="NCBI Taxonomy" id="1274662"/>
    <lineage>
        <taxon>Eukaryota</taxon>
        <taxon>Viridiplantae</taxon>
        <taxon>Chlorophyta</taxon>
        <taxon>core chlorophytes</taxon>
        <taxon>Trebouxiophyceae</taxon>
        <taxon>Trebouxiophyceae incertae sedis</taxon>
        <taxon>Coccomyxaceae</taxon>
        <taxon>Coccomyxa</taxon>
    </lineage>
</organism>
<evidence type="ECO:0000313" key="2">
    <source>
        <dbReference type="EMBL" id="CAK0754910.1"/>
    </source>
</evidence>
<keyword evidence="1" id="KW-0812">Transmembrane</keyword>
<gene>
    <name evidence="2" type="ORF">CVIRNUC_002333</name>
</gene>
<dbReference type="EMBL" id="CAUYUE010000003">
    <property type="protein sequence ID" value="CAK0754910.1"/>
    <property type="molecule type" value="Genomic_DNA"/>
</dbReference>
<name>A0AAV1HVL2_9CHLO</name>
<dbReference type="Proteomes" id="UP001314263">
    <property type="component" value="Unassembled WGS sequence"/>
</dbReference>
<keyword evidence="1" id="KW-0472">Membrane</keyword>
<reference evidence="2 3" key="1">
    <citation type="submission" date="2023-10" db="EMBL/GenBank/DDBJ databases">
        <authorList>
            <person name="Maclean D."/>
            <person name="Macfadyen A."/>
        </authorList>
    </citation>
    <scope>NUCLEOTIDE SEQUENCE [LARGE SCALE GENOMIC DNA]</scope>
</reference>
<keyword evidence="1" id="KW-1133">Transmembrane helix</keyword>
<evidence type="ECO:0000256" key="1">
    <source>
        <dbReference type="SAM" id="Phobius"/>
    </source>
</evidence>
<keyword evidence="3" id="KW-1185">Reference proteome</keyword>
<comment type="caution">
    <text evidence="2">The sequence shown here is derived from an EMBL/GenBank/DDBJ whole genome shotgun (WGS) entry which is preliminary data.</text>
</comment>
<accession>A0AAV1HVL2</accession>
<protein>
    <submittedName>
        <fullName evidence="2">Uncharacterized protein</fullName>
    </submittedName>
</protein>
<dbReference type="AlphaFoldDB" id="A0AAV1HVL2"/>
<proteinExistence type="predicted"/>